<dbReference type="PROSITE" id="PS52027">
    <property type="entry name" value="ZF_C2HC_C3H"/>
    <property type="match status" value="2"/>
</dbReference>
<keyword evidence="4" id="KW-0862">Zinc</keyword>
<sequence length="484" mass="51421">MASSPLRAPAAGQSRLLDMQKKFQQKHLANVASIKGAALGSTTTTTTTTTVVTNVASKPSIPPVPPGRKLGGGVAGLQQNHQHHQQQQLHQQQPRRIVDSDSVDGNSGSDPVVMVDVKGKQQQPPVGRINSKTATIVKKQLATINGNATKKPAINDGAHHNSLAAGDRSPAAMYNNNNSRLLLPPVVQPTVINALAAGASAADAVASVAAATGANLQKPLVRATKLPPAAPQKPAAPSNRRAAPQSPSKVQETVGPKHSAAVTQRLKPATKPPVKPAAVAAKPAAKATTKPAVPAVSTTRPLSVKKQLSADRPPPAAGMARCPLCARDFAADRLPKHEEVCRRTKDRDRKRKVFDVSKKRLEAVAAEAGVDVASFKKKSQKEDKRAAEKLQRKKDAWRRKHDALVRNVRNARAVQAHLAAGGNLRDLPPELENPPGGQDDEVDSDLVKCPHCGRTFNEASAERHVPLCADRQRNAAARLQNKKR</sequence>
<evidence type="ECO:0000256" key="8">
    <source>
        <dbReference type="SAM" id="MobiDB-lite"/>
    </source>
</evidence>
<evidence type="ECO:0000256" key="2">
    <source>
        <dbReference type="ARBA" id="ARBA00022723"/>
    </source>
</evidence>
<feature type="compositionally biased region" description="Low complexity" evidence="8">
    <location>
        <begin position="77"/>
        <end position="92"/>
    </location>
</feature>
<feature type="region of interest" description="Disordered" evidence="8">
    <location>
        <begin position="421"/>
        <end position="444"/>
    </location>
</feature>
<keyword evidence="11" id="KW-1185">Reference proteome</keyword>
<dbReference type="Pfam" id="PF13913">
    <property type="entry name" value="zf-C2HC_2"/>
    <property type="match status" value="2"/>
</dbReference>
<organism evidence="10 11">
    <name type="scientific">Cinara cedri</name>
    <dbReference type="NCBI Taxonomy" id="506608"/>
    <lineage>
        <taxon>Eukaryota</taxon>
        <taxon>Metazoa</taxon>
        <taxon>Ecdysozoa</taxon>
        <taxon>Arthropoda</taxon>
        <taxon>Hexapoda</taxon>
        <taxon>Insecta</taxon>
        <taxon>Pterygota</taxon>
        <taxon>Neoptera</taxon>
        <taxon>Paraneoptera</taxon>
        <taxon>Hemiptera</taxon>
        <taxon>Sternorrhyncha</taxon>
        <taxon>Aphidomorpha</taxon>
        <taxon>Aphidoidea</taxon>
        <taxon>Aphididae</taxon>
        <taxon>Lachninae</taxon>
        <taxon>Cinara</taxon>
    </lineage>
</organism>
<keyword evidence="3 6" id="KW-0863">Zinc-finger</keyword>
<evidence type="ECO:0000259" key="9">
    <source>
        <dbReference type="PROSITE" id="PS52027"/>
    </source>
</evidence>
<evidence type="ECO:0000256" key="3">
    <source>
        <dbReference type="ARBA" id="ARBA00022771"/>
    </source>
</evidence>
<dbReference type="PANTHER" id="PTHR14649:SF1">
    <property type="entry name" value="ZINC FINGER C2HC DOMAIN-CONTAINING PROTEIN 1C"/>
    <property type="match status" value="1"/>
</dbReference>
<reference evidence="10 11" key="1">
    <citation type="submission" date="2019-08" db="EMBL/GenBank/DDBJ databases">
        <authorList>
            <person name="Alioto T."/>
            <person name="Alioto T."/>
            <person name="Gomez Garrido J."/>
        </authorList>
    </citation>
    <scope>NUCLEOTIDE SEQUENCE [LARGE SCALE GENOMIC DNA]</scope>
</reference>
<dbReference type="EMBL" id="CABPRJ010002410">
    <property type="protein sequence ID" value="VVC45705.1"/>
    <property type="molecule type" value="Genomic_DNA"/>
</dbReference>
<evidence type="ECO:0000256" key="1">
    <source>
        <dbReference type="ARBA" id="ARBA00010843"/>
    </source>
</evidence>
<feature type="compositionally biased region" description="Low complexity" evidence="8">
    <location>
        <begin position="276"/>
        <end position="296"/>
    </location>
</feature>
<dbReference type="GO" id="GO:0008270">
    <property type="term" value="F:zinc ion binding"/>
    <property type="evidence" value="ECO:0007669"/>
    <property type="project" value="UniProtKB-KW"/>
</dbReference>
<dbReference type="InterPro" id="IPR049899">
    <property type="entry name" value="Znf_C2HC_C3H"/>
</dbReference>
<dbReference type="InterPro" id="IPR026104">
    <property type="entry name" value="ZNF_C2HC_dom_1C"/>
</dbReference>
<protein>
    <recommendedName>
        <fullName evidence="9">C2HC/C3H-type domain-containing protein</fullName>
    </recommendedName>
</protein>
<dbReference type="Proteomes" id="UP000325440">
    <property type="component" value="Unassembled WGS sequence"/>
</dbReference>
<feature type="coiled-coil region" evidence="7">
    <location>
        <begin position="380"/>
        <end position="407"/>
    </location>
</feature>
<feature type="domain" description="C2HC/C3H-type" evidence="9">
    <location>
        <begin position="445"/>
        <end position="474"/>
    </location>
</feature>
<feature type="region of interest" description="Disordered" evidence="8">
    <location>
        <begin position="226"/>
        <end position="317"/>
    </location>
</feature>
<dbReference type="PANTHER" id="PTHR14649">
    <property type="entry name" value="ZINC FINGER C2HC DOMAIN-CONTAINING PROTEIN 1C"/>
    <property type="match status" value="1"/>
</dbReference>
<evidence type="ECO:0000256" key="4">
    <source>
        <dbReference type="ARBA" id="ARBA00022833"/>
    </source>
</evidence>
<evidence type="ECO:0000256" key="5">
    <source>
        <dbReference type="ARBA" id="ARBA00023054"/>
    </source>
</evidence>
<feature type="region of interest" description="Disordered" evidence="8">
    <location>
        <begin position="56"/>
        <end position="107"/>
    </location>
</feature>
<dbReference type="AlphaFoldDB" id="A0A5E4NSE7"/>
<feature type="compositionally biased region" description="Low complexity" evidence="8">
    <location>
        <begin position="226"/>
        <end position="237"/>
    </location>
</feature>
<accession>A0A5E4NSE7</accession>
<dbReference type="OrthoDB" id="10255185at2759"/>
<evidence type="ECO:0000256" key="7">
    <source>
        <dbReference type="SAM" id="Coils"/>
    </source>
</evidence>
<proteinExistence type="inferred from homology"/>
<keyword evidence="5 7" id="KW-0175">Coiled coil</keyword>
<evidence type="ECO:0000256" key="6">
    <source>
        <dbReference type="PROSITE-ProRule" id="PRU01371"/>
    </source>
</evidence>
<dbReference type="Gene3D" id="3.30.160.60">
    <property type="entry name" value="Classic Zinc Finger"/>
    <property type="match status" value="2"/>
</dbReference>
<name>A0A5E4NSE7_9HEMI</name>
<comment type="similarity">
    <text evidence="1">Belongs to the ZC2HC1 family.</text>
</comment>
<evidence type="ECO:0000313" key="11">
    <source>
        <dbReference type="Proteomes" id="UP000325440"/>
    </source>
</evidence>
<evidence type="ECO:0000313" key="10">
    <source>
        <dbReference type="EMBL" id="VVC45705.1"/>
    </source>
</evidence>
<gene>
    <name evidence="10" type="ORF">CINCED_3A004157</name>
</gene>
<feature type="domain" description="C2HC/C3H-type" evidence="9">
    <location>
        <begin position="318"/>
        <end position="347"/>
    </location>
</feature>
<keyword evidence="2" id="KW-0479">Metal-binding</keyword>